<sequence>MTEPHTAPPEPSTDPDAEHFAQVTSGIYRNVVPAAVWQAIRYAVRHELPAKNPTIMMMFVRIAEVYADVHEFLQSQLSNAEGAECSALQLVLDPPVGIRDAEYLPERIESPGEMDLCWAEFLVTGSIDPVEKVLAVLDRDDLTRPFVDSLLAGEDRPSIDVGEKEIGELGSVGIALGQNAGHWQIVSPGDIDILLWFGLKDQNSTCIQVFEKMNEEQRVHVANKGAAMWSLRANAGQHGKIRLFCEEQSKLEGGRGRLLIDPAH</sequence>
<dbReference type="AlphaFoldDB" id="A0A7W5DXA7"/>
<proteinExistence type="predicted"/>
<reference evidence="1 2" key="1">
    <citation type="submission" date="2020-08" db="EMBL/GenBank/DDBJ databases">
        <title>Genomic Encyclopedia of Type Strains, Phase III (KMG-III): the genomes of soil and plant-associated and newly described type strains.</title>
        <authorList>
            <person name="Whitman W."/>
        </authorList>
    </citation>
    <scope>NUCLEOTIDE SEQUENCE [LARGE SCALE GENOMIC DNA]</scope>
    <source>
        <strain evidence="1 2">CECT 8075</strain>
    </source>
</reference>
<keyword evidence="2" id="KW-1185">Reference proteome</keyword>
<accession>A0A7W5DXA7</accession>
<gene>
    <name evidence="1" type="ORF">FHS27_001691</name>
</gene>
<name>A0A7W5DXA7_9BACT</name>
<evidence type="ECO:0000313" key="1">
    <source>
        <dbReference type="EMBL" id="MBB3205887.1"/>
    </source>
</evidence>
<organism evidence="1 2">
    <name type="scientific">Aporhodopirellula rubra</name>
    <dbReference type="NCBI Taxonomy" id="980271"/>
    <lineage>
        <taxon>Bacteria</taxon>
        <taxon>Pseudomonadati</taxon>
        <taxon>Planctomycetota</taxon>
        <taxon>Planctomycetia</taxon>
        <taxon>Pirellulales</taxon>
        <taxon>Pirellulaceae</taxon>
        <taxon>Aporhodopirellula</taxon>
    </lineage>
</organism>
<dbReference type="Proteomes" id="UP000536179">
    <property type="component" value="Unassembled WGS sequence"/>
</dbReference>
<dbReference type="RefSeq" id="WP_184303847.1">
    <property type="nucleotide sequence ID" value="NZ_JACHXU010000004.1"/>
</dbReference>
<dbReference type="EMBL" id="JACHXU010000004">
    <property type="protein sequence ID" value="MBB3205887.1"/>
    <property type="molecule type" value="Genomic_DNA"/>
</dbReference>
<protein>
    <submittedName>
        <fullName evidence="1">Uncharacterized protein</fullName>
    </submittedName>
</protein>
<evidence type="ECO:0000313" key="2">
    <source>
        <dbReference type="Proteomes" id="UP000536179"/>
    </source>
</evidence>
<comment type="caution">
    <text evidence="1">The sequence shown here is derived from an EMBL/GenBank/DDBJ whole genome shotgun (WGS) entry which is preliminary data.</text>
</comment>